<name>A0A8F2VW12_ORYSI</name>
<organism evidence="2">
    <name type="scientific">Oryza sativa subsp. indica</name>
    <name type="common">Rice</name>
    <dbReference type="NCBI Taxonomy" id="39946"/>
    <lineage>
        <taxon>Eukaryota</taxon>
        <taxon>Viridiplantae</taxon>
        <taxon>Streptophyta</taxon>
        <taxon>Embryophyta</taxon>
        <taxon>Tracheophyta</taxon>
        <taxon>Spermatophyta</taxon>
        <taxon>Magnoliopsida</taxon>
        <taxon>Liliopsida</taxon>
        <taxon>Poales</taxon>
        <taxon>Poaceae</taxon>
        <taxon>BOP clade</taxon>
        <taxon>Oryzoideae</taxon>
        <taxon>Oryzeae</taxon>
        <taxon>Oryzinae</taxon>
        <taxon>Oryza</taxon>
        <taxon>Oryza sativa</taxon>
    </lineage>
</organism>
<protein>
    <submittedName>
        <fullName evidence="2">Putative retrotransposon protein</fullName>
    </submittedName>
</protein>
<gene>
    <name evidence="2" type="ORF">Xa7_IRBB7.30</name>
</gene>
<sequence length="91" mass="9087">MGLTAGGMCAGGACGYEHHAGGRPELEELLPPPPRAVAAFPPSIIVFTTGSGAPSDGATSPAPVASSIPPSSLDRGGQPQELLQLRPPAWC</sequence>
<accession>A0A8F2VW12</accession>
<evidence type="ECO:0000256" key="1">
    <source>
        <dbReference type="SAM" id="MobiDB-lite"/>
    </source>
</evidence>
<proteinExistence type="predicted"/>
<feature type="region of interest" description="Disordered" evidence="1">
    <location>
        <begin position="49"/>
        <end position="91"/>
    </location>
</feature>
<dbReference type="AlphaFoldDB" id="A0A8F2VW12"/>
<dbReference type="EMBL" id="MW427595">
    <property type="protein sequence ID" value="QWW20823.1"/>
    <property type="molecule type" value="Genomic_DNA"/>
</dbReference>
<feature type="compositionally biased region" description="Low complexity" evidence="1">
    <location>
        <begin position="58"/>
        <end position="72"/>
    </location>
</feature>
<evidence type="ECO:0000313" key="2">
    <source>
        <dbReference type="EMBL" id="QWW20823.1"/>
    </source>
</evidence>
<reference evidence="2" key="1">
    <citation type="journal article" date="2021" name="Rice">
        <title>Xa7, a Small Orphan Gene Harboring Promoter Trap for AvrXa7, Leads to the Durable Resistance to Xanthomonas oryzae Pv. oryzae.</title>
        <authorList>
            <person name="Wang C."/>
            <person name="Chen S."/>
            <person name="Feng A."/>
            <person name="Su J."/>
            <person name="Wang W."/>
            <person name="Feng J."/>
            <person name="Chen B."/>
            <person name="Zhang M."/>
            <person name="Yang J."/>
            <person name="Zeng L."/>
            <person name="Zhu X."/>
        </authorList>
    </citation>
    <scope>NUCLEOTIDE SEQUENCE</scope>
</reference>